<proteinExistence type="predicted"/>
<dbReference type="AlphaFoldDB" id="A0A085N248"/>
<gene>
    <name evidence="2" type="ORF">M514_24257</name>
</gene>
<dbReference type="EMBL" id="KL367571">
    <property type="protein sequence ID" value="KFD63544.1"/>
    <property type="molecule type" value="Genomic_DNA"/>
</dbReference>
<dbReference type="Proteomes" id="UP000030758">
    <property type="component" value="Unassembled WGS sequence"/>
</dbReference>
<name>A0A085N248_9BILA</name>
<evidence type="ECO:0000313" key="2">
    <source>
        <dbReference type="EMBL" id="KFD63544.1"/>
    </source>
</evidence>
<organism evidence="2">
    <name type="scientific">Trichuris suis</name>
    <name type="common">pig whipworm</name>
    <dbReference type="NCBI Taxonomy" id="68888"/>
    <lineage>
        <taxon>Eukaryota</taxon>
        <taxon>Metazoa</taxon>
        <taxon>Ecdysozoa</taxon>
        <taxon>Nematoda</taxon>
        <taxon>Enoplea</taxon>
        <taxon>Dorylaimia</taxon>
        <taxon>Trichinellida</taxon>
        <taxon>Trichuridae</taxon>
        <taxon>Trichuris</taxon>
    </lineage>
</organism>
<feature type="region of interest" description="Disordered" evidence="1">
    <location>
        <begin position="42"/>
        <end position="66"/>
    </location>
</feature>
<evidence type="ECO:0000256" key="1">
    <source>
        <dbReference type="SAM" id="MobiDB-lite"/>
    </source>
</evidence>
<accession>A0A085N248</accession>
<protein>
    <submittedName>
        <fullName evidence="2">Uncharacterized protein</fullName>
    </submittedName>
</protein>
<reference evidence="2" key="1">
    <citation type="journal article" date="2014" name="Nat. Genet.">
        <title>Genome and transcriptome of the porcine whipworm Trichuris suis.</title>
        <authorList>
            <person name="Jex A.R."/>
            <person name="Nejsum P."/>
            <person name="Schwarz E.M."/>
            <person name="Hu L."/>
            <person name="Young N.D."/>
            <person name="Hall R.S."/>
            <person name="Korhonen P.K."/>
            <person name="Liao S."/>
            <person name="Thamsborg S."/>
            <person name="Xia J."/>
            <person name="Xu P."/>
            <person name="Wang S."/>
            <person name="Scheerlinck J.P."/>
            <person name="Hofmann A."/>
            <person name="Sternberg P.W."/>
            <person name="Wang J."/>
            <person name="Gasser R.B."/>
        </authorList>
    </citation>
    <scope>NUCLEOTIDE SEQUENCE [LARGE SCALE GENOMIC DNA]</scope>
    <source>
        <strain evidence="2">DCEP-RM93F</strain>
    </source>
</reference>
<sequence>MAEVVWLRCFPIAFMRPTGMAMLSESAFTIFGCTRQLLRFKPSESPTPRSSRTHAFIADQIGDSRT</sequence>